<reference evidence="1 2" key="1">
    <citation type="submission" date="2024-01" db="EMBL/GenBank/DDBJ databases">
        <title>Genome assemblies of Stephania.</title>
        <authorList>
            <person name="Yang L."/>
        </authorList>
    </citation>
    <scope>NUCLEOTIDE SEQUENCE [LARGE SCALE GENOMIC DNA]</scope>
    <source>
        <strain evidence="1">JXDWG</strain>
        <tissue evidence="1">Leaf</tissue>
    </source>
</reference>
<accession>A0AAP0J2G0</accession>
<name>A0AAP0J2G0_9MAGN</name>
<keyword evidence="2" id="KW-1185">Reference proteome</keyword>
<sequence length="188" mass="20733">MLTLRAAMLLVAADWEPSPPPDYTLSIVLSRLSHDLSTKTLAHRYSLDPNLVCKITNMVTRVLATKLYPEFLEITVSHRLLQIIHAFRDLTALPNVCGAIDASPVKLNLNLNRNNVEFLVLIAPILISLLCTDRLPSSVGFDSLIVASIAHISAYDEITVVCTHLAIVRTHLDEITAVRRVHPDVAAV</sequence>
<proteinExistence type="predicted"/>
<evidence type="ECO:0000313" key="2">
    <source>
        <dbReference type="Proteomes" id="UP001419268"/>
    </source>
</evidence>
<protein>
    <submittedName>
        <fullName evidence="1">Uncharacterized protein</fullName>
    </submittedName>
</protein>
<organism evidence="1 2">
    <name type="scientific">Stephania cephalantha</name>
    <dbReference type="NCBI Taxonomy" id="152367"/>
    <lineage>
        <taxon>Eukaryota</taxon>
        <taxon>Viridiplantae</taxon>
        <taxon>Streptophyta</taxon>
        <taxon>Embryophyta</taxon>
        <taxon>Tracheophyta</taxon>
        <taxon>Spermatophyta</taxon>
        <taxon>Magnoliopsida</taxon>
        <taxon>Ranunculales</taxon>
        <taxon>Menispermaceae</taxon>
        <taxon>Menispermoideae</taxon>
        <taxon>Cissampelideae</taxon>
        <taxon>Stephania</taxon>
    </lineage>
</organism>
<evidence type="ECO:0000313" key="1">
    <source>
        <dbReference type="EMBL" id="KAK9126163.1"/>
    </source>
</evidence>
<gene>
    <name evidence="1" type="ORF">Scep_015009</name>
</gene>
<dbReference type="Proteomes" id="UP001419268">
    <property type="component" value="Unassembled WGS sequence"/>
</dbReference>
<dbReference type="EMBL" id="JBBNAG010000006">
    <property type="protein sequence ID" value="KAK9126163.1"/>
    <property type="molecule type" value="Genomic_DNA"/>
</dbReference>
<comment type="caution">
    <text evidence="1">The sequence shown here is derived from an EMBL/GenBank/DDBJ whole genome shotgun (WGS) entry which is preliminary data.</text>
</comment>
<dbReference type="AlphaFoldDB" id="A0AAP0J2G0"/>